<proteinExistence type="predicted"/>
<feature type="domain" description="AAA+ ATPase" evidence="1">
    <location>
        <begin position="438"/>
        <end position="562"/>
    </location>
</feature>
<dbReference type="SMART" id="SM00382">
    <property type="entry name" value="AAA"/>
    <property type="match status" value="1"/>
</dbReference>
<dbReference type="InterPro" id="IPR054289">
    <property type="entry name" value="DUF7025"/>
</dbReference>
<dbReference type="PANTHER" id="PTHR46411:SF2">
    <property type="entry name" value="AAA+ ATPASE DOMAIN-CONTAINING PROTEIN"/>
    <property type="match status" value="1"/>
</dbReference>
<dbReference type="GO" id="GO:0016887">
    <property type="term" value="F:ATP hydrolysis activity"/>
    <property type="evidence" value="ECO:0007669"/>
    <property type="project" value="InterPro"/>
</dbReference>
<dbReference type="AlphaFoldDB" id="A0AAD7IJ06"/>
<dbReference type="InterPro" id="IPR027417">
    <property type="entry name" value="P-loop_NTPase"/>
</dbReference>
<name>A0AAD7IJ06_9AGAR</name>
<evidence type="ECO:0000313" key="2">
    <source>
        <dbReference type="EMBL" id="KAJ7744272.1"/>
    </source>
</evidence>
<dbReference type="InterPro" id="IPR003593">
    <property type="entry name" value="AAA+_ATPase"/>
</dbReference>
<keyword evidence="2" id="KW-0378">Hydrolase</keyword>
<keyword evidence="3" id="KW-1185">Reference proteome</keyword>
<evidence type="ECO:0000313" key="3">
    <source>
        <dbReference type="Proteomes" id="UP001215280"/>
    </source>
</evidence>
<gene>
    <name evidence="2" type="ORF">DFH07DRAFT_749542</name>
</gene>
<organism evidence="2 3">
    <name type="scientific">Mycena maculata</name>
    <dbReference type="NCBI Taxonomy" id="230809"/>
    <lineage>
        <taxon>Eukaryota</taxon>
        <taxon>Fungi</taxon>
        <taxon>Dikarya</taxon>
        <taxon>Basidiomycota</taxon>
        <taxon>Agaricomycotina</taxon>
        <taxon>Agaricomycetes</taxon>
        <taxon>Agaricomycetidae</taxon>
        <taxon>Agaricales</taxon>
        <taxon>Marasmiineae</taxon>
        <taxon>Mycenaceae</taxon>
        <taxon>Mycena</taxon>
    </lineage>
</organism>
<dbReference type="CDD" id="cd19481">
    <property type="entry name" value="RecA-like_protease"/>
    <property type="match status" value="1"/>
</dbReference>
<dbReference type="Pfam" id="PF00004">
    <property type="entry name" value="AAA"/>
    <property type="match status" value="1"/>
</dbReference>
<dbReference type="Gene3D" id="3.40.50.300">
    <property type="entry name" value="P-loop containing nucleotide triphosphate hydrolases"/>
    <property type="match status" value="1"/>
</dbReference>
<protein>
    <submittedName>
        <fullName evidence="2">P-loop containing nucleoside triphosphate hydrolase protein</fullName>
    </submittedName>
</protein>
<evidence type="ECO:0000259" key="1">
    <source>
        <dbReference type="SMART" id="SM00382"/>
    </source>
</evidence>
<dbReference type="InterPro" id="IPR003959">
    <property type="entry name" value="ATPase_AAA_core"/>
</dbReference>
<sequence length="646" mass="73518">MKARKKELDALNEAYKDVAYGSKAELVHLDKRWDKNGDEYYVRQKKVVSRTPGGEWWEKHILVVIRHFDGDEPEKEKVEKTTVEVYSEPLRAILGKVIGTYPGISFHTEHICLTLPVECLYHYLSELRAEANTLKEGSVELVHLKILLDFIETQFANTVEQVKNLRPQNLISYQTLWTLFRPGTIIHSKIRGYDRAFKLESYYTVPCGQHAGFYQIGAYMDYDGKNFGTRKEKLKIPPFDGSAHIASLPFAPLDMRPRKDEIRIALMKRGKRFQTMRGQCHGEYVGVAIEQDSEGDKKFSIKSRVIIDGTSYNRIRANFAWEAADDEETAEALFWAEDSLSAEEFAAFKAEQAAKKAARGLTDEETLLSTNVLRGFSFAEKKWFQLFIDNFSEIDWNEASFDRLVLPEASKTLIRALVSSHLRVEDSKFDDIIKGKGRGLVTVLHGSPGVGKTLTAECIAEYTHRPLYVVSSGDLGTSASHLERELTRILDLAHTWKAVLLIDEADVFLEKRTLTDVHRNALVSVFLRLLEYYEGILFLTTNRVNTFDPAFQSRIHMALKYENLEADARKRLWKDFLGKLKGGVDVSEAGYDVLAQYDMNGRQIKNAVKTAESLASFMEKPLGLEQLETVLKTQADFADAFVGNEF</sequence>
<dbReference type="SUPFAM" id="SSF52540">
    <property type="entry name" value="P-loop containing nucleoside triphosphate hydrolases"/>
    <property type="match status" value="1"/>
</dbReference>
<dbReference type="PANTHER" id="PTHR46411">
    <property type="entry name" value="FAMILY ATPASE, PUTATIVE-RELATED"/>
    <property type="match status" value="1"/>
</dbReference>
<comment type="caution">
    <text evidence="2">The sequence shown here is derived from an EMBL/GenBank/DDBJ whole genome shotgun (WGS) entry which is preliminary data.</text>
</comment>
<dbReference type="Proteomes" id="UP001215280">
    <property type="component" value="Unassembled WGS sequence"/>
</dbReference>
<dbReference type="Pfam" id="PF22942">
    <property type="entry name" value="DUF7025"/>
    <property type="match status" value="1"/>
</dbReference>
<accession>A0AAD7IJ06</accession>
<dbReference type="EMBL" id="JARJLG010000108">
    <property type="protein sequence ID" value="KAJ7744272.1"/>
    <property type="molecule type" value="Genomic_DNA"/>
</dbReference>
<reference evidence="2" key="1">
    <citation type="submission" date="2023-03" db="EMBL/GenBank/DDBJ databases">
        <title>Massive genome expansion in bonnet fungi (Mycena s.s.) driven by repeated elements and novel gene families across ecological guilds.</title>
        <authorList>
            <consortium name="Lawrence Berkeley National Laboratory"/>
            <person name="Harder C.B."/>
            <person name="Miyauchi S."/>
            <person name="Viragh M."/>
            <person name="Kuo A."/>
            <person name="Thoen E."/>
            <person name="Andreopoulos B."/>
            <person name="Lu D."/>
            <person name="Skrede I."/>
            <person name="Drula E."/>
            <person name="Henrissat B."/>
            <person name="Morin E."/>
            <person name="Kohler A."/>
            <person name="Barry K."/>
            <person name="LaButti K."/>
            <person name="Morin E."/>
            <person name="Salamov A."/>
            <person name="Lipzen A."/>
            <person name="Mereny Z."/>
            <person name="Hegedus B."/>
            <person name="Baldrian P."/>
            <person name="Stursova M."/>
            <person name="Weitz H."/>
            <person name="Taylor A."/>
            <person name="Grigoriev I.V."/>
            <person name="Nagy L.G."/>
            <person name="Martin F."/>
            <person name="Kauserud H."/>
        </authorList>
    </citation>
    <scope>NUCLEOTIDE SEQUENCE</scope>
    <source>
        <strain evidence="2">CBHHK188m</strain>
    </source>
</reference>
<dbReference type="GO" id="GO:0005524">
    <property type="term" value="F:ATP binding"/>
    <property type="evidence" value="ECO:0007669"/>
    <property type="project" value="InterPro"/>
</dbReference>